<proteinExistence type="predicted"/>
<gene>
    <name evidence="1" type="primary">g489</name>
    <name evidence="1" type="ORF">NpPPO83_00000489</name>
</gene>
<dbReference type="Proteomes" id="UP001165186">
    <property type="component" value="Unassembled WGS sequence"/>
</dbReference>
<keyword evidence="2" id="KW-1185">Reference proteome</keyword>
<protein>
    <submittedName>
        <fullName evidence="1">Microtubule-associated protein 4</fullName>
    </submittedName>
</protein>
<dbReference type="EMBL" id="BSXG01000062">
    <property type="protein sequence ID" value="GME32833.1"/>
    <property type="molecule type" value="Genomic_DNA"/>
</dbReference>
<organism evidence="1 2">
    <name type="scientific">Neofusicoccum parvum</name>
    <dbReference type="NCBI Taxonomy" id="310453"/>
    <lineage>
        <taxon>Eukaryota</taxon>
        <taxon>Fungi</taxon>
        <taxon>Dikarya</taxon>
        <taxon>Ascomycota</taxon>
        <taxon>Pezizomycotina</taxon>
        <taxon>Dothideomycetes</taxon>
        <taxon>Dothideomycetes incertae sedis</taxon>
        <taxon>Botryosphaeriales</taxon>
        <taxon>Botryosphaeriaceae</taxon>
        <taxon>Neofusicoccum</taxon>
    </lineage>
</organism>
<evidence type="ECO:0000313" key="2">
    <source>
        <dbReference type="Proteomes" id="UP001165186"/>
    </source>
</evidence>
<sequence length="1044" mass="112226">MHHVIASPSHHYVNDATSTYRTGSEAPLELDHDHSDPKSSAARRASAIDLRDSEAASVHLHNMRISQHLRSESMLSGVSHATSDAGTQSQQRSARMSLASGLCVPPLNPQQSSTTVRLRALRGSSSGFASEKVPDAWGNVVSTPSSVYGITPTASEKAYEPSSVYSSRQNSLASTPAASRVNANACVAGGGGNVKKSGYEVLNLGDVGMSKTEMDTDDGVKDDRVDESMPGPFPPSSSMNALCRADTRLTFQTAREGVQEDNGKRSAPETSNSSDQTTGAGEKDPLRPNQQNSEPTTDSSLEITPVTAAESPVPSEKTIQATNAKHVPSKQPDGRKDNLRTGKKRFSTFSFFRSKTYANLRRASHTPALHARKACASTDDLVFNVQKGVSDPKKLRGTCNNTDGPSDSPRPKSSMASEAVEDHEPGRLSRSWMIGDGRDLSGNLHGQGAVWERALQKHCQEKSALFLSPEKGGRAEARGLFRERSGSGSAISTRSKQSDRKGKAPAIGEDFTFGSGEGGSRLERSPTVLLDPLEKGAGEEPVRHRRHSGMLGDELRHSQFSGQLTPDTGVSSGTSTTGQPSIESIGEEQHITSWGGTTLAEVDLGDLGAWSRYPSHTRDRRTGPAGEFDNVRTRDFAYEIADASTIEHASFSSEEDENTRSGIKRLATLRSRKRSKARSGMHKSKSMTFSHNFSFLKHYIGLFRSQSEEFRKHGHGHRSSIAESGTLEHPELEILPPVFSPVTFDLTGNPMGYQNNSANAKATETIEGDDQDTTVAEGKEETKVEFQLPKMVGPNRRQGGNTDSSDGSWVANARLWTRAFGSETDHSKDRLLKQPDSSTEWRNNARTWTRFSTPSQDFMKLDSPPTILESKAETPAEDPEQTLTVPGQVVQRTGASKGSKHSRQSSSDEWRSDARLFSQMYESCVQIPNFGSSDGTSACEAARTAAAPNHQKASSAATAFRVASTGLSDGIVAQAAAANAGAKVRTIPGSCTRSAGEMEHGLVRNDSALSAGSVRDSAMDLARFLQGLEGSEKAKLEAEGAAAM</sequence>
<reference evidence="1" key="1">
    <citation type="submission" date="2024-09" db="EMBL/GenBank/DDBJ databases">
        <title>Draft Genome Sequences of Neofusicoccum parvum.</title>
        <authorList>
            <person name="Ashida A."/>
            <person name="Camagna M."/>
            <person name="Tanaka A."/>
            <person name="Takemoto D."/>
        </authorList>
    </citation>
    <scope>NUCLEOTIDE SEQUENCE</scope>
    <source>
        <strain evidence="1">PPO83</strain>
    </source>
</reference>
<name>A0ACB5SAQ3_9PEZI</name>
<comment type="caution">
    <text evidence="1">The sequence shown here is derived from an EMBL/GenBank/DDBJ whole genome shotgun (WGS) entry which is preliminary data.</text>
</comment>
<accession>A0ACB5SAQ3</accession>
<evidence type="ECO:0000313" key="1">
    <source>
        <dbReference type="EMBL" id="GME32833.1"/>
    </source>
</evidence>